<dbReference type="OrthoDB" id="5056824at2759"/>
<dbReference type="Proteomes" id="UP000622797">
    <property type="component" value="Unassembled WGS sequence"/>
</dbReference>
<organism evidence="2 3">
    <name type="scientific">Fusarium sarcochroum</name>
    <dbReference type="NCBI Taxonomy" id="1208366"/>
    <lineage>
        <taxon>Eukaryota</taxon>
        <taxon>Fungi</taxon>
        <taxon>Dikarya</taxon>
        <taxon>Ascomycota</taxon>
        <taxon>Pezizomycotina</taxon>
        <taxon>Sordariomycetes</taxon>
        <taxon>Hypocreomycetidae</taxon>
        <taxon>Hypocreales</taxon>
        <taxon>Nectriaceae</taxon>
        <taxon>Fusarium</taxon>
        <taxon>Fusarium lateritium species complex</taxon>
    </lineage>
</organism>
<sequence length="257" mass="29654">MTTGRRGRGRGRDRGQQSYYQSQQSAQDKRSAQRRRKRQRQRARRFNNRNQGYNTGNQSYDFENHGFEGQNYDGYGHEHHSYENQDDFHHPFPDQNEIGVSLVSEVYLQLHHPRVRIANNNQFGAKNNILAKVPDIDNAWAGTVDNSSTLRSILKMLNTTKISFMIATARPEDFPRGTPAHRLDRDAVKLFFPDCPSQSPNLQIVRFNSASRKANFWQHAKGWENMYLGNVNNHESLIRAYNKISGGKVSFILATNN</sequence>
<keyword evidence="3" id="KW-1185">Reference proteome</keyword>
<feature type="compositionally biased region" description="Low complexity" evidence="1">
    <location>
        <begin position="16"/>
        <end position="26"/>
    </location>
</feature>
<gene>
    <name evidence="2" type="ORF">FSARC_7922</name>
</gene>
<accession>A0A8H4TU56</accession>
<reference evidence="2" key="2">
    <citation type="submission" date="2020-05" db="EMBL/GenBank/DDBJ databases">
        <authorList>
            <person name="Kim H.-S."/>
            <person name="Proctor R.H."/>
            <person name="Brown D.W."/>
        </authorList>
    </citation>
    <scope>NUCLEOTIDE SEQUENCE</scope>
    <source>
        <strain evidence="2">NRRL 20472</strain>
    </source>
</reference>
<feature type="region of interest" description="Disordered" evidence="1">
    <location>
        <begin position="1"/>
        <end position="81"/>
    </location>
</feature>
<evidence type="ECO:0000313" key="2">
    <source>
        <dbReference type="EMBL" id="KAF4964140.1"/>
    </source>
</evidence>
<protein>
    <submittedName>
        <fullName evidence="2">Uncharacterized protein</fullName>
    </submittedName>
</protein>
<comment type="caution">
    <text evidence="2">The sequence shown here is derived from an EMBL/GenBank/DDBJ whole genome shotgun (WGS) entry which is preliminary data.</text>
</comment>
<feature type="compositionally biased region" description="Polar residues" evidence="1">
    <location>
        <begin position="52"/>
        <end position="61"/>
    </location>
</feature>
<dbReference type="AlphaFoldDB" id="A0A8H4TU56"/>
<evidence type="ECO:0000256" key="1">
    <source>
        <dbReference type="SAM" id="MobiDB-lite"/>
    </source>
</evidence>
<evidence type="ECO:0000313" key="3">
    <source>
        <dbReference type="Proteomes" id="UP000622797"/>
    </source>
</evidence>
<proteinExistence type="predicted"/>
<feature type="compositionally biased region" description="Basic residues" evidence="1">
    <location>
        <begin position="32"/>
        <end position="47"/>
    </location>
</feature>
<name>A0A8H4TU56_9HYPO</name>
<dbReference type="EMBL" id="JABEXW010000426">
    <property type="protein sequence ID" value="KAF4964140.1"/>
    <property type="molecule type" value="Genomic_DNA"/>
</dbReference>
<reference evidence="2" key="1">
    <citation type="journal article" date="2020" name="BMC Genomics">
        <title>Correction to: Identification and distribution of gene clusters required for synthesis of sphingolipid metabolism inhibitors in diverse species of the filamentous fungus Fusarium.</title>
        <authorList>
            <person name="Kim H.S."/>
            <person name="Lohmar J.M."/>
            <person name="Busman M."/>
            <person name="Brown D.W."/>
            <person name="Naumann T.A."/>
            <person name="Divon H.H."/>
            <person name="Lysoe E."/>
            <person name="Uhlig S."/>
            <person name="Proctor R.H."/>
        </authorList>
    </citation>
    <scope>NUCLEOTIDE SEQUENCE</scope>
    <source>
        <strain evidence="2">NRRL 20472</strain>
    </source>
</reference>